<dbReference type="GeneID" id="96619009"/>
<dbReference type="Gene3D" id="1.10.3290.10">
    <property type="entry name" value="Fido-like domain"/>
    <property type="match status" value="1"/>
</dbReference>
<dbReference type="PROSITE" id="PS51459">
    <property type="entry name" value="FIDO"/>
    <property type="match status" value="1"/>
</dbReference>
<dbReference type="Proteomes" id="UP000182058">
    <property type="component" value="Chromosome I"/>
</dbReference>
<keyword evidence="3" id="KW-1185">Reference proteome</keyword>
<protein>
    <submittedName>
        <fullName evidence="2">Fic/DOC family protein</fullName>
    </submittedName>
</protein>
<feature type="domain" description="Fido" evidence="1">
    <location>
        <begin position="117"/>
        <end position="284"/>
    </location>
</feature>
<evidence type="ECO:0000313" key="2">
    <source>
        <dbReference type="EMBL" id="SDU37884.1"/>
    </source>
</evidence>
<accession>A0ABY0VL04</accession>
<evidence type="ECO:0000313" key="3">
    <source>
        <dbReference type="Proteomes" id="UP000182058"/>
    </source>
</evidence>
<dbReference type="PANTHER" id="PTHR13504:SF38">
    <property type="entry name" value="FIDO DOMAIN-CONTAINING PROTEIN"/>
    <property type="match status" value="1"/>
</dbReference>
<dbReference type="EMBL" id="LT629795">
    <property type="protein sequence ID" value="SDU37884.1"/>
    <property type="molecule type" value="Genomic_DNA"/>
</dbReference>
<dbReference type="InterPro" id="IPR036597">
    <property type="entry name" value="Fido-like_dom_sf"/>
</dbReference>
<dbReference type="InterPro" id="IPR003812">
    <property type="entry name" value="Fido"/>
</dbReference>
<organism evidence="2 3">
    <name type="scientific">Pseudomonas psychrophila</name>
    <dbReference type="NCBI Taxonomy" id="122355"/>
    <lineage>
        <taxon>Bacteria</taxon>
        <taxon>Pseudomonadati</taxon>
        <taxon>Pseudomonadota</taxon>
        <taxon>Gammaproteobacteria</taxon>
        <taxon>Pseudomonadales</taxon>
        <taxon>Pseudomonadaceae</taxon>
        <taxon>Pseudomonas</taxon>
    </lineage>
</organism>
<evidence type="ECO:0000259" key="1">
    <source>
        <dbReference type="PROSITE" id="PS51459"/>
    </source>
</evidence>
<reference evidence="2 3" key="1">
    <citation type="submission" date="2016-10" db="EMBL/GenBank/DDBJ databases">
        <authorList>
            <person name="Varghese N."/>
            <person name="Submissions S."/>
        </authorList>
    </citation>
    <scope>NUCLEOTIDE SEQUENCE [LARGE SCALE GENOMIC DNA]</scope>
    <source>
        <strain evidence="2 3">BS3667</strain>
    </source>
</reference>
<sequence length="398" mass="45253">MTELYDTVSWLEPLLLDPIPADMVEMADQMLTLKGRLEGLYPDETAERIGQLLQLTNSFYSNLIEGQYTSPKVIEQKARIKRSAKQLTEIATSHVHVQRALERIIDRDGGPDWRSLFSVSFVSLVHRGLFRDASEQELQIQGLDTPMVPGQLRDIAQLNVSVGQHDAPAYQAVRPMLERMQVVYGRIADPRYRLIAALGYHHRLAWVHPFPDGNGRVVRMITHLQLLKLGLASPLWSLSRGLARNHEAYYQHLALADQHRQGDLDGRGQLSLKALQAFVRFMLHTCIDQMTYMLDALDRDALRSRLERAVVFDERFIAAGIKPETARALHILITQGAVLRNDFKVYMGLGERTAINQLKLLVHLGVVDSPSPKSRLIHPGFPVWFAQLVFPDLHKRFI</sequence>
<name>A0ABY0VL04_9PSED</name>
<dbReference type="RefSeq" id="WP_231984148.1">
    <property type="nucleotide sequence ID" value="NZ_CP049044.1"/>
</dbReference>
<dbReference type="InterPro" id="IPR040198">
    <property type="entry name" value="Fido_containing"/>
</dbReference>
<dbReference type="Pfam" id="PF02661">
    <property type="entry name" value="Fic"/>
    <property type="match status" value="1"/>
</dbReference>
<dbReference type="SUPFAM" id="SSF140931">
    <property type="entry name" value="Fic-like"/>
    <property type="match status" value="1"/>
</dbReference>
<proteinExistence type="predicted"/>
<gene>
    <name evidence="2" type="ORF">SAMN04490201_1322</name>
</gene>
<dbReference type="PANTHER" id="PTHR13504">
    <property type="entry name" value="FIDO DOMAIN-CONTAINING PROTEIN DDB_G0283145"/>
    <property type="match status" value="1"/>
</dbReference>